<keyword evidence="5" id="KW-0862">Zinc</keyword>
<comment type="cofactor">
    <cofactor evidence="1">
        <name>Zn(2+)</name>
        <dbReference type="ChEBI" id="CHEBI:29105"/>
    </cofactor>
</comment>
<sequence>MKIYNPKIDKLEEVEKINKTNSEWQKILTPDQYKITRLHGTESAFSSICPVPPKEKGIYGCVCCGTALFNFGTKFESGTGWPSFFEPISPLNVIKKEDSSFGIIRTEVSCARCNAHLGHVFNDGPPPTHKRYCINAIALKLL</sequence>
<dbReference type="Gene3D" id="2.170.150.20">
    <property type="entry name" value="Peptide methionine sulfoxide reductase"/>
    <property type="match status" value="1"/>
</dbReference>
<evidence type="ECO:0000256" key="1">
    <source>
        <dbReference type="ARBA" id="ARBA00001947"/>
    </source>
</evidence>
<dbReference type="GO" id="GO:0005737">
    <property type="term" value="C:cytoplasm"/>
    <property type="evidence" value="ECO:0007669"/>
    <property type="project" value="TreeGrafter"/>
</dbReference>
<evidence type="ECO:0000256" key="3">
    <source>
        <dbReference type="ARBA" id="ARBA00012499"/>
    </source>
</evidence>
<protein>
    <recommendedName>
        <fullName evidence="3">peptide-methionine (R)-S-oxide reductase</fullName>
        <ecNumber evidence="3">1.8.4.12</ecNumber>
    </recommendedName>
</protein>
<dbReference type="Proteomes" id="UP000035648">
    <property type="component" value="Chromosome"/>
</dbReference>
<accession>A0A0G4B6E0</accession>
<dbReference type="InterPro" id="IPR028427">
    <property type="entry name" value="Met_Sox_Rdtase_MsrB"/>
</dbReference>
<dbReference type="FunFam" id="2.170.150.20:FF:000001">
    <property type="entry name" value="Peptide methionine sulfoxide reductase MsrB"/>
    <property type="match status" value="1"/>
</dbReference>
<dbReference type="GO" id="GO:0006979">
    <property type="term" value="P:response to oxidative stress"/>
    <property type="evidence" value="ECO:0007669"/>
    <property type="project" value="InterPro"/>
</dbReference>
<dbReference type="PATRIC" id="fig|1618337.4.peg.785"/>
<evidence type="ECO:0000256" key="4">
    <source>
        <dbReference type="ARBA" id="ARBA00022723"/>
    </source>
</evidence>
<dbReference type="PANTHER" id="PTHR10173:SF52">
    <property type="entry name" value="METHIONINE-R-SULFOXIDE REDUCTASE B1"/>
    <property type="match status" value="1"/>
</dbReference>
<dbReference type="KEGG" id="bbgw:UT28_C0001G0797"/>
<dbReference type="PROSITE" id="PS51790">
    <property type="entry name" value="MSRB"/>
    <property type="match status" value="1"/>
</dbReference>
<dbReference type="NCBIfam" id="TIGR00357">
    <property type="entry name" value="peptide-methionine (R)-S-oxide reductase MsrB"/>
    <property type="match status" value="1"/>
</dbReference>
<dbReference type="PANTHER" id="PTHR10173">
    <property type="entry name" value="METHIONINE SULFOXIDE REDUCTASE"/>
    <property type="match status" value="1"/>
</dbReference>
<dbReference type="SUPFAM" id="SSF51316">
    <property type="entry name" value="Mss4-like"/>
    <property type="match status" value="1"/>
</dbReference>
<evidence type="ECO:0000313" key="10">
    <source>
        <dbReference type="Proteomes" id="UP000035648"/>
    </source>
</evidence>
<dbReference type="EMBL" id="CP011213">
    <property type="protein sequence ID" value="AKM82577.1"/>
    <property type="molecule type" value="Genomic_DNA"/>
</dbReference>
<dbReference type="GO" id="GO:0033743">
    <property type="term" value="F:peptide-methionine (R)-S-oxide reductase activity"/>
    <property type="evidence" value="ECO:0007669"/>
    <property type="project" value="UniProtKB-EC"/>
</dbReference>
<evidence type="ECO:0000256" key="7">
    <source>
        <dbReference type="ARBA" id="ARBA00048488"/>
    </source>
</evidence>
<name>A0A0G4B6E0_9BACT</name>
<dbReference type="InterPro" id="IPR002579">
    <property type="entry name" value="Met_Sox_Rdtase_MsrB_dom"/>
</dbReference>
<dbReference type="Pfam" id="PF01641">
    <property type="entry name" value="SelR"/>
    <property type="match status" value="1"/>
</dbReference>
<proteinExistence type="inferred from homology"/>
<dbReference type="STRING" id="1618337.UT28_C0001G0797"/>
<dbReference type="InterPro" id="IPR011057">
    <property type="entry name" value="Mss4-like_sf"/>
</dbReference>
<gene>
    <name evidence="9" type="primary">msrB</name>
    <name evidence="9" type="ORF">UT28_C0001G0797</name>
</gene>
<dbReference type="AlphaFoldDB" id="A0A0G4B6E0"/>
<dbReference type="GO" id="GO:0030091">
    <property type="term" value="P:protein repair"/>
    <property type="evidence" value="ECO:0007669"/>
    <property type="project" value="InterPro"/>
</dbReference>
<comment type="catalytic activity">
    <reaction evidence="7">
        <text>L-methionyl-[protein] + [thioredoxin]-disulfide + H2O = L-methionyl-(R)-S-oxide-[protein] + [thioredoxin]-dithiol</text>
        <dbReference type="Rhea" id="RHEA:24164"/>
        <dbReference type="Rhea" id="RHEA-COMP:10698"/>
        <dbReference type="Rhea" id="RHEA-COMP:10700"/>
        <dbReference type="Rhea" id="RHEA-COMP:12313"/>
        <dbReference type="Rhea" id="RHEA-COMP:12314"/>
        <dbReference type="ChEBI" id="CHEBI:15377"/>
        <dbReference type="ChEBI" id="CHEBI:16044"/>
        <dbReference type="ChEBI" id="CHEBI:29950"/>
        <dbReference type="ChEBI" id="CHEBI:45764"/>
        <dbReference type="ChEBI" id="CHEBI:50058"/>
        <dbReference type="EC" id="1.8.4.12"/>
    </reaction>
</comment>
<reference evidence="9 10" key="1">
    <citation type="journal article" date="2015" name="Nature">
        <title>rRNA introns, odd ribosomes, and small enigmatic genomes across a large radiation of phyla.</title>
        <authorList>
            <person name="Brown C.T."/>
            <person name="Hug L.A."/>
            <person name="Thomas B.C."/>
            <person name="Sharon I."/>
            <person name="Castelle C.J."/>
            <person name="Singh A."/>
            <person name="Wilkins M.J."/>
            <person name="Williams K.H."/>
            <person name="Banfield J.F."/>
        </authorList>
    </citation>
    <scope>NUCLEOTIDE SEQUENCE [LARGE SCALE GENOMIC DNA]</scope>
</reference>
<comment type="similarity">
    <text evidence="2">Belongs to the MsrB Met sulfoxide reductase family.</text>
</comment>
<feature type="domain" description="MsrB" evidence="8">
    <location>
        <begin position="21"/>
        <end position="142"/>
    </location>
</feature>
<evidence type="ECO:0000259" key="8">
    <source>
        <dbReference type="PROSITE" id="PS51790"/>
    </source>
</evidence>
<keyword evidence="6 9" id="KW-0560">Oxidoreductase</keyword>
<evidence type="ECO:0000256" key="6">
    <source>
        <dbReference type="ARBA" id="ARBA00023002"/>
    </source>
</evidence>
<keyword evidence="4" id="KW-0479">Metal-binding</keyword>
<evidence type="ECO:0000256" key="5">
    <source>
        <dbReference type="ARBA" id="ARBA00022833"/>
    </source>
</evidence>
<evidence type="ECO:0000313" key="9">
    <source>
        <dbReference type="EMBL" id="AKM82577.1"/>
    </source>
</evidence>
<evidence type="ECO:0000256" key="2">
    <source>
        <dbReference type="ARBA" id="ARBA00007174"/>
    </source>
</evidence>
<dbReference type="GO" id="GO:0046872">
    <property type="term" value="F:metal ion binding"/>
    <property type="evidence" value="ECO:0007669"/>
    <property type="project" value="UniProtKB-KW"/>
</dbReference>
<organism evidence="9 10">
    <name type="scientific">Berkelbacteria bacterium GW2011_GWE1_39_12</name>
    <dbReference type="NCBI Taxonomy" id="1618337"/>
    <lineage>
        <taxon>Bacteria</taxon>
        <taxon>Candidatus Berkelbacteria</taxon>
    </lineage>
</organism>
<dbReference type="EC" id="1.8.4.12" evidence="3"/>